<accession>A0A9P4UAA9</accession>
<keyword evidence="4" id="KW-1185">Reference proteome</keyword>
<sequence>MTFSIIGILAFAGAAVSSPLISLPGFLPVQQVTLSSIETIALATSSPAPVVSPDAPPRIKVTINLSSKTPSLPTSQPVDTTVNAVFPVSTSTLTTATASTSVEISALVGVVAASSTTTTSSKTVAVVVPSTTSSHSAAFVVVQPSTTPTLSSTSGSTTAVTSAAVAATPSASTSSFSARPFTIVFLPVPVLPFVSSSSATPIVVVTPTAVSTSSNSSLFLQDASFTVPPTTIITPTSASTSTTAIQVNSTTTTTPRLTVSTINTSTGPSDPKATSPLLFDELVETVKLHTVRIINISRFASLNNKKTSDRLDETIQALNALSNEFNTSAKQIAENFFEIKNAVGTLANQTTDRSWEVNNAFQLLSIRVTKELEHLKASHEEQIKGLVRAETLKAVNGSLSDLIESKGKVENPSVFADLKLLAQRVVFLENENWKWNHADRQDPVETRLEALEAQNTFLKQKLEQLLGAGEDDPEQDEEHPEEEHYEETPQQPQAQEPDRPHWPEWFEGVWNGESSKKH</sequence>
<dbReference type="EMBL" id="MU001503">
    <property type="protein sequence ID" value="KAF2443045.1"/>
    <property type="molecule type" value="Genomic_DNA"/>
</dbReference>
<organism evidence="3 4">
    <name type="scientific">Karstenula rhodostoma CBS 690.94</name>
    <dbReference type="NCBI Taxonomy" id="1392251"/>
    <lineage>
        <taxon>Eukaryota</taxon>
        <taxon>Fungi</taxon>
        <taxon>Dikarya</taxon>
        <taxon>Ascomycota</taxon>
        <taxon>Pezizomycotina</taxon>
        <taxon>Dothideomycetes</taxon>
        <taxon>Pleosporomycetidae</taxon>
        <taxon>Pleosporales</taxon>
        <taxon>Massarineae</taxon>
        <taxon>Didymosphaeriaceae</taxon>
        <taxon>Karstenula</taxon>
    </lineage>
</organism>
<feature type="compositionally biased region" description="Acidic residues" evidence="1">
    <location>
        <begin position="469"/>
        <end position="485"/>
    </location>
</feature>
<keyword evidence="2" id="KW-0732">Signal</keyword>
<protein>
    <submittedName>
        <fullName evidence="3">Uncharacterized protein</fullName>
    </submittedName>
</protein>
<feature type="signal peptide" evidence="2">
    <location>
        <begin position="1"/>
        <end position="17"/>
    </location>
</feature>
<comment type="caution">
    <text evidence="3">The sequence shown here is derived from an EMBL/GenBank/DDBJ whole genome shotgun (WGS) entry which is preliminary data.</text>
</comment>
<dbReference type="AlphaFoldDB" id="A0A9P4UAA9"/>
<gene>
    <name evidence="3" type="ORF">P171DRAFT_487002</name>
</gene>
<evidence type="ECO:0000256" key="1">
    <source>
        <dbReference type="SAM" id="MobiDB-lite"/>
    </source>
</evidence>
<proteinExistence type="predicted"/>
<evidence type="ECO:0000313" key="4">
    <source>
        <dbReference type="Proteomes" id="UP000799764"/>
    </source>
</evidence>
<feature type="region of interest" description="Disordered" evidence="1">
    <location>
        <begin position="466"/>
        <end position="518"/>
    </location>
</feature>
<feature type="chain" id="PRO_5040200714" evidence="2">
    <location>
        <begin position="18"/>
        <end position="518"/>
    </location>
</feature>
<evidence type="ECO:0000256" key="2">
    <source>
        <dbReference type="SAM" id="SignalP"/>
    </source>
</evidence>
<name>A0A9P4UAA9_9PLEO</name>
<reference evidence="3" key="1">
    <citation type="journal article" date="2020" name="Stud. Mycol.">
        <title>101 Dothideomycetes genomes: a test case for predicting lifestyles and emergence of pathogens.</title>
        <authorList>
            <person name="Haridas S."/>
            <person name="Albert R."/>
            <person name="Binder M."/>
            <person name="Bloem J."/>
            <person name="Labutti K."/>
            <person name="Salamov A."/>
            <person name="Andreopoulos B."/>
            <person name="Baker S."/>
            <person name="Barry K."/>
            <person name="Bills G."/>
            <person name="Bluhm B."/>
            <person name="Cannon C."/>
            <person name="Castanera R."/>
            <person name="Culley D."/>
            <person name="Daum C."/>
            <person name="Ezra D."/>
            <person name="Gonzalez J."/>
            <person name="Henrissat B."/>
            <person name="Kuo A."/>
            <person name="Liang C."/>
            <person name="Lipzen A."/>
            <person name="Lutzoni F."/>
            <person name="Magnuson J."/>
            <person name="Mondo S."/>
            <person name="Nolan M."/>
            <person name="Ohm R."/>
            <person name="Pangilinan J."/>
            <person name="Park H.-J."/>
            <person name="Ramirez L."/>
            <person name="Alfaro M."/>
            <person name="Sun H."/>
            <person name="Tritt A."/>
            <person name="Yoshinaga Y."/>
            <person name="Zwiers L.-H."/>
            <person name="Turgeon B."/>
            <person name="Goodwin S."/>
            <person name="Spatafora J."/>
            <person name="Crous P."/>
            <person name="Grigoriev I."/>
        </authorList>
    </citation>
    <scope>NUCLEOTIDE SEQUENCE</scope>
    <source>
        <strain evidence="3">CBS 690.94</strain>
    </source>
</reference>
<evidence type="ECO:0000313" key="3">
    <source>
        <dbReference type="EMBL" id="KAF2443045.1"/>
    </source>
</evidence>
<dbReference type="Proteomes" id="UP000799764">
    <property type="component" value="Unassembled WGS sequence"/>
</dbReference>
<dbReference type="OrthoDB" id="10584040at2759"/>